<dbReference type="PANTHER" id="PTHR38460">
    <property type="entry name" value="TAUTOMERASE YOLI-RELATED"/>
    <property type="match status" value="1"/>
</dbReference>
<proteinExistence type="predicted"/>
<dbReference type="InterPro" id="IPR037479">
    <property type="entry name" value="Tauto_MSAD"/>
</dbReference>
<reference evidence="1 2" key="1">
    <citation type="submission" date="2020-06" db="EMBL/GenBank/DDBJ databases">
        <title>Draft genome of Uliginosibacterium sp. IMCC34675.</title>
        <authorList>
            <person name="Song J."/>
        </authorList>
    </citation>
    <scope>NUCLEOTIDE SEQUENCE [LARGE SCALE GENOMIC DNA]</scope>
    <source>
        <strain evidence="1 2">IMCC34675</strain>
    </source>
</reference>
<dbReference type="InterPro" id="IPR014347">
    <property type="entry name" value="Tautomerase/MIF_sf"/>
</dbReference>
<evidence type="ECO:0000313" key="1">
    <source>
        <dbReference type="EMBL" id="NSL54214.1"/>
    </source>
</evidence>
<dbReference type="PANTHER" id="PTHR38460:SF1">
    <property type="entry name" value="TAUTOMERASE YOLI-RELATED"/>
    <property type="match status" value="1"/>
</dbReference>
<dbReference type="RefSeq" id="WP_170020734.1">
    <property type="nucleotide sequence ID" value="NZ_JABCSC020000001.1"/>
</dbReference>
<sequence>MPVVLIEIRRECTAAEETALMDAVHAAIVSALKIPAGDRIVRLQAHPPHRFACPPGKAQPDLFTLISIDLFSGRSLEAKRTLYATIAAKLGELGISADHILVRLREIPRENWGVRGLPASEIDLGFKVEV</sequence>
<name>A0ABX2ICF9_9RHOO</name>
<dbReference type="EMBL" id="JABCSC020000001">
    <property type="protein sequence ID" value="NSL54214.1"/>
    <property type="molecule type" value="Genomic_DNA"/>
</dbReference>
<evidence type="ECO:0000313" key="2">
    <source>
        <dbReference type="Proteomes" id="UP000778523"/>
    </source>
</evidence>
<dbReference type="Gene3D" id="3.30.429.10">
    <property type="entry name" value="Macrophage Migration Inhibitory Factor"/>
    <property type="match status" value="1"/>
</dbReference>
<protein>
    <submittedName>
        <fullName evidence="1">Tautomerase family protein</fullName>
    </submittedName>
</protein>
<organism evidence="1 2">
    <name type="scientific">Uliginosibacterium aquaticum</name>
    <dbReference type="NCBI Taxonomy" id="2731212"/>
    <lineage>
        <taxon>Bacteria</taxon>
        <taxon>Pseudomonadati</taxon>
        <taxon>Pseudomonadota</taxon>
        <taxon>Betaproteobacteria</taxon>
        <taxon>Rhodocyclales</taxon>
        <taxon>Zoogloeaceae</taxon>
        <taxon>Uliginosibacterium</taxon>
    </lineage>
</organism>
<gene>
    <name evidence="1" type="ORF">HJ583_004180</name>
</gene>
<dbReference type="SUPFAM" id="SSF55331">
    <property type="entry name" value="Tautomerase/MIF"/>
    <property type="match status" value="1"/>
</dbReference>
<keyword evidence="2" id="KW-1185">Reference proteome</keyword>
<dbReference type="Proteomes" id="UP000778523">
    <property type="component" value="Unassembled WGS sequence"/>
</dbReference>
<dbReference type="Pfam" id="PF14552">
    <property type="entry name" value="Tautomerase_2"/>
    <property type="match status" value="1"/>
</dbReference>
<comment type="caution">
    <text evidence="1">The sequence shown here is derived from an EMBL/GenBank/DDBJ whole genome shotgun (WGS) entry which is preliminary data.</text>
</comment>
<accession>A0ABX2ICF9</accession>